<evidence type="ECO:0000313" key="1">
    <source>
        <dbReference type="EMBL" id="EKC27503.1"/>
    </source>
</evidence>
<reference evidence="1" key="1">
    <citation type="journal article" date="2012" name="Nature">
        <title>The oyster genome reveals stress adaptation and complexity of shell formation.</title>
        <authorList>
            <person name="Zhang G."/>
            <person name="Fang X."/>
            <person name="Guo X."/>
            <person name="Li L."/>
            <person name="Luo R."/>
            <person name="Xu F."/>
            <person name="Yang P."/>
            <person name="Zhang L."/>
            <person name="Wang X."/>
            <person name="Qi H."/>
            <person name="Xiong Z."/>
            <person name="Que H."/>
            <person name="Xie Y."/>
            <person name="Holland P.W."/>
            <person name="Paps J."/>
            <person name="Zhu Y."/>
            <person name="Wu F."/>
            <person name="Chen Y."/>
            <person name="Wang J."/>
            <person name="Peng C."/>
            <person name="Meng J."/>
            <person name="Yang L."/>
            <person name="Liu J."/>
            <person name="Wen B."/>
            <person name="Zhang N."/>
            <person name="Huang Z."/>
            <person name="Zhu Q."/>
            <person name="Feng Y."/>
            <person name="Mount A."/>
            <person name="Hedgecock D."/>
            <person name="Xu Z."/>
            <person name="Liu Y."/>
            <person name="Domazet-Loso T."/>
            <person name="Du Y."/>
            <person name="Sun X."/>
            <person name="Zhang S."/>
            <person name="Liu B."/>
            <person name="Cheng P."/>
            <person name="Jiang X."/>
            <person name="Li J."/>
            <person name="Fan D."/>
            <person name="Wang W."/>
            <person name="Fu W."/>
            <person name="Wang T."/>
            <person name="Wang B."/>
            <person name="Zhang J."/>
            <person name="Peng Z."/>
            <person name="Li Y."/>
            <person name="Li N."/>
            <person name="Wang J."/>
            <person name="Chen M."/>
            <person name="He Y."/>
            <person name="Tan F."/>
            <person name="Song X."/>
            <person name="Zheng Q."/>
            <person name="Huang R."/>
            <person name="Yang H."/>
            <person name="Du X."/>
            <person name="Chen L."/>
            <person name="Yang M."/>
            <person name="Gaffney P.M."/>
            <person name="Wang S."/>
            <person name="Luo L."/>
            <person name="She Z."/>
            <person name="Ming Y."/>
            <person name="Huang W."/>
            <person name="Zhang S."/>
            <person name="Huang B."/>
            <person name="Zhang Y."/>
            <person name="Qu T."/>
            <person name="Ni P."/>
            <person name="Miao G."/>
            <person name="Wang J."/>
            <person name="Wang Q."/>
            <person name="Steinberg C.E."/>
            <person name="Wang H."/>
            <person name="Li N."/>
            <person name="Qian L."/>
            <person name="Zhang G."/>
            <person name="Li Y."/>
            <person name="Yang H."/>
            <person name="Liu X."/>
            <person name="Wang J."/>
            <person name="Yin Y."/>
            <person name="Wang J."/>
        </authorList>
    </citation>
    <scope>NUCLEOTIDE SEQUENCE [LARGE SCALE GENOMIC DNA]</scope>
    <source>
        <strain evidence="1">05x7-T-G4-1.051#20</strain>
    </source>
</reference>
<name>K1Q0S1_MAGGI</name>
<accession>K1Q0S1</accession>
<dbReference type="HOGENOM" id="CLU_2624409_0_0_1"/>
<proteinExistence type="predicted"/>
<protein>
    <submittedName>
        <fullName evidence="1">Uncharacterized protein</fullName>
    </submittedName>
</protein>
<dbReference type="AlphaFoldDB" id="K1Q0S1"/>
<organism evidence="1">
    <name type="scientific">Magallana gigas</name>
    <name type="common">Pacific oyster</name>
    <name type="synonym">Crassostrea gigas</name>
    <dbReference type="NCBI Taxonomy" id="29159"/>
    <lineage>
        <taxon>Eukaryota</taxon>
        <taxon>Metazoa</taxon>
        <taxon>Spiralia</taxon>
        <taxon>Lophotrochozoa</taxon>
        <taxon>Mollusca</taxon>
        <taxon>Bivalvia</taxon>
        <taxon>Autobranchia</taxon>
        <taxon>Pteriomorphia</taxon>
        <taxon>Ostreida</taxon>
        <taxon>Ostreoidea</taxon>
        <taxon>Ostreidae</taxon>
        <taxon>Magallana</taxon>
    </lineage>
</organism>
<sequence length="78" mass="8588">MTAAVSSTEGMCASLTDRFEYRRQIAQLVEHLTRDSGGPGSNPGLVYNYASLAFTLKLLEANNQLKYLKKEVADSCEN</sequence>
<dbReference type="InParanoid" id="K1Q0S1"/>
<dbReference type="EMBL" id="JH818905">
    <property type="protein sequence ID" value="EKC27503.1"/>
    <property type="molecule type" value="Genomic_DNA"/>
</dbReference>
<gene>
    <name evidence="1" type="ORF">CGI_10013784</name>
</gene>